<dbReference type="GO" id="GO:0016616">
    <property type="term" value="F:oxidoreductase activity, acting on the CH-OH group of donors, NAD or NADP as acceptor"/>
    <property type="evidence" value="ECO:0007669"/>
    <property type="project" value="TreeGrafter"/>
</dbReference>
<evidence type="ECO:0000256" key="2">
    <source>
        <dbReference type="ARBA" id="ARBA00023445"/>
    </source>
</evidence>
<dbReference type="InterPro" id="IPR001509">
    <property type="entry name" value="Epimerase_deHydtase"/>
</dbReference>
<dbReference type="EMBL" id="KZ679676">
    <property type="protein sequence ID" value="PTB58466.1"/>
    <property type="molecule type" value="Genomic_DNA"/>
</dbReference>
<dbReference type="STRING" id="983964.A0A2T4AN11"/>
<dbReference type="RefSeq" id="XP_024778143.1">
    <property type="nucleotide sequence ID" value="XM_024916759.1"/>
</dbReference>
<dbReference type="Proteomes" id="UP000241690">
    <property type="component" value="Unassembled WGS sequence"/>
</dbReference>
<organism evidence="4 5">
    <name type="scientific">Trichoderma harzianum CBS 226.95</name>
    <dbReference type="NCBI Taxonomy" id="983964"/>
    <lineage>
        <taxon>Eukaryota</taxon>
        <taxon>Fungi</taxon>
        <taxon>Dikarya</taxon>
        <taxon>Ascomycota</taxon>
        <taxon>Pezizomycotina</taxon>
        <taxon>Sordariomycetes</taxon>
        <taxon>Hypocreomycetidae</taxon>
        <taxon>Hypocreales</taxon>
        <taxon>Hypocreaceae</taxon>
        <taxon>Trichoderma</taxon>
    </lineage>
</organism>
<dbReference type="Pfam" id="PF01370">
    <property type="entry name" value="Epimerase"/>
    <property type="match status" value="1"/>
</dbReference>
<gene>
    <name evidence="4" type="ORF">M431DRAFT_490096</name>
</gene>
<feature type="domain" description="NAD-dependent epimerase/dehydratase" evidence="3">
    <location>
        <begin position="13"/>
        <end position="260"/>
    </location>
</feature>
<proteinExistence type="inferred from homology"/>
<dbReference type="Gene3D" id="3.40.50.720">
    <property type="entry name" value="NAD(P)-binding Rossmann-like Domain"/>
    <property type="match status" value="1"/>
</dbReference>
<keyword evidence="5" id="KW-1185">Reference proteome</keyword>
<dbReference type="InterPro" id="IPR050425">
    <property type="entry name" value="NAD(P)_dehydrat-like"/>
</dbReference>
<dbReference type="PANTHER" id="PTHR10366">
    <property type="entry name" value="NAD DEPENDENT EPIMERASE/DEHYDRATASE"/>
    <property type="match status" value="1"/>
</dbReference>
<evidence type="ECO:0000313" key="5">
    <source>
        <dbReference type="Proteomes" id="UP000241690"/>
    </source>
</evidence>
<comment type="similarity">
    <text evidence="2">Belongs to the NAD(P)-dependent epimerase/dehydratase family. Dihydroflavonol-4-reductase subfamily.</text>
</comment>
<accession>A0A2T4AN11</accession>
<dbReference type="InterPro" id="IPR036291">
    <property type="entry name" value="NAD(P)-bd_dom_sf"/>
</dbReference>
<dbReference type="PANTHER" id="PTHR10366:SF562">
    <property type="entry name" value="ALDEHYDE REDUCTASE II (AFU_ORTHOLOGUE AFUA_1G11360)"/>
    <property type="match status" value="1"/>
</dbReference>
<dbReference type="AlphaFoldDB" id="A0A2T4AN11"/>
<sequence length="343" mass="37333">MSIQTTLPEGSLILVTGASGYIGAHVTKQLLHRGYKVRGTVRDIGKAEWLSTDSFPKEATNSSLELVILNNINDKYQIQQAIQGIAGVVHIATPNTFNPDPNETVTQTVEFVVNLLIAAASEKTVKEFVYTSTIGAATMLPAQPGFHFDGTNWNEGARALAWAPPPYTPDRGMIAYVQGKVEAEQAFWKFFEENKPTFKGNTVIVCTVFGPRLHEKSNSSTSAWLWSIYNNNAAPMSFFPSSIFVDVRDVALLHVAALLDPSIEGARLPAWGYEFNWNDILKILQQLDPGKALPAALDNPGGFNGTTDVAQAKHALKRWGGQDDFISLEKGVIDTLNGPSVSG</sequence>
<evidence type="ECO:0000313" key="4">
    <source>
        <dbReference type="EMBL" id="PTB58466.1"/>
    </source>
</evidence>
<evidence type="ECO:0000259" key="3">
    <source>
        <dbReference type="Pfam" id="PF01370"/>
    </source>
</evidence>
<name>A0A2T4AN11_TRIHA</name>
<keyword evidence="1" id="KW-0560">Oxidoreductase</keyword>
<dbReference type="GeneID" id="36625328"/>
<evidence type="ECO:0000256" key="1">
    <source>
        <dbReference type="ARBA" id="ARBA00023002"/>
    </source>
</evidence>
<dbReference type="SUPFAM" id="SSF51735">
    <property type="entry name" value="NAD(P)-binding Rossmann-fold domains"/>
    <property type="match status" value="1"/>
</dbReference>
<protein>
    <recommendedName>
        <fullName evidence="3">NAD-dependent epimerase/dehydratase domain-containing protein</fullName>
    </recommendedName>
</protein>
<reference evidence="4 5" key="1">
    <citation type="submission" date="2016-07" db="EMBL/GenBank/DDBJ databases">
        <title>Multiple horizontal gene transfer events from other fungi enriched the ability of initially mycotrophic Trichoderma (Ascomycota) to feed on dead plant biomass.</title>
        <authorList>
            <consortium name="DOE Joint Genome Institute"/>
            <person name="Aerts A."/>
            <person name="Atanasova L."/>
            <person name="Chenthamara K."/>
            <person name="Zhang J."/>
            <person name="Grujic M."/>
            <person name="Henrissat B."/>
            <person name="Kuo A."/>
            <person name="Salamov A."/>
            <person name="Lipzen A."/>
            <person name="Labutti K."/>
            <person name="Barry K."/>
            <person name="Miao Y."/>
            <person name="Rahimi M.J."/>
            <person name="Shen Q."/>
            <person name="Grigoriev I.V."/>
            <person name="Kubicek C.P."/>
            <person name="Druzhinina I.S."/>
        </authorList>
    </citation>
    <scope>NUCLEOTIDE SEQUENCE [LARGE SCALE GENOMIC DNA]</scope>
    <source>
        <strain evidence="4 5">CBS 226.95</strain>
    </source>
</reference>